<name>A0ABW3FW36_9PSEU</name>
<keyword evidence="3" id="KW-1185">Reference proteome</keyword>
<feature type="domain" description="DUF4097" evidence="1">
    <location>
        <begin position="98"/>
        <end position="250"/>
    </location>
</feature>
<protein>
    <submittedName>
        <fullName evidence="2">DUF4097 domain-containing protein</fullName>
    </submittedName>
</protein>
<comment type="caution">
    <text evidence="2">The sequence shown here is derived from an EMBL/GenBank/DDBJ whole genome shotgun (WGS) entry which is preliminary data.</text>
</comment>
<evidence type="ECO:0000259" key="1">
    <source>
        <dbReference type="Pfam" id="PF13349"/>
    </source>
</evidence>
<evidence type="ECO:0000313" key="2">
    <source>
        <dbReference type="EMBL" id="MFD0920981.1"/>
    </source>
</evidence>
<gene>
    <name evidence="2" type="ORF">ACFQ16_14635</name>
</gene>
<accession>A0ABW3FW36</accession>
<dbReference type="Pfam" id="PF13349">
    <property type="entry name" value="DUF4097"/>
    <property type="match status" value="1"/>
</dbReference>
<dbReference type="RefSeq" id="WP_263250426.1">
    <property type="nucleotide sequence ID" value="NZ_BAABLT010000011.1"/>
</dbReference>
<dbReference type="EMBL" id="JBHTIW010000009">
    <property type="protein sequence ID" value="MFD0920981.1"/>
    <property type="molecule type" value="Genomic_DNA"/>
</dbReference>
<organism evidence="2 3">
    <name type="scientific">Saccharopolyspora rosea</name>
    <dbReference type="NCBI Taxonomy" id="524884"/>
    <lineage>
        <taxon>Bacteria</taxon>
        <taxon>Bacillati</taxon>
        <taxon>Actinomycetota</taxon>
        <taxon>Actinomycetes</taxon>
        <taxon>Pseudonocardiales</taxon>
        <taxon>Pseudonocardiaceae</taxon>
        <taxon>Saccharopolyspora</taxon>
    </lineage>
</organism>
<sequence>MTASGVVNKRIIHTESGEMTFELDMAAGQVEILLEDRERAEVLLEPLVAGDEIAADLISRTLHVSRGPVLDLRMPHPEPTVLSGSGNTTARGVGGGGVKVTARLPHGSRLKATTVSANVAANEYLPTADFESTSGDLYVFSTDRLGARTISGEVSVDTADRVDVETTSGDVTIGEANDIRARTVSGDIDAGRLTGSCAQLTSTSGRVDVFASCDAEVTARTVSGDIRITAHDGAHVNARATSMSGRVRIPRN</sequence>
<dbReference type="Proteomes" id="UP001597018">
    <property type="component" value="Unassembled WGS sequence"/>
</dbReference>
<proteinExistence type="predicted"/>
<evidence type="ECO:0000313" key="3">
    <source>
        <dbReference type="Proteomes" id="UP001597018"/>
    </source>
</evidence>
<reference evidence="3" key="1">
    <citation type="journal article" date="2019" name="Int. J. Syst. Evol. Microbiol.">
        <title>The Global Catalogue of Microorganisms (GCM) 10K type strain sequencing project: providing services to taxonomists for standard genome sequencing and annotation.</title>
        <authorList>
            <consortium name="The Broad Institute Genomics Platform"/>
            <consortium name="The Broad Institute Genome Sequencing Center for Infectious Disease"/>
            <person name="Wu L."/>
            <person name="Ma J."/>
        </authorList>
    </citation>
    <scope>NUCLEOTIDE SEQUENCE [LARGE SCALE GENOMIC DNA]</scope>
    <source>
        <strain evidence="3">CCUG 56401</strain>
    </source>
</reference>
<dbReference type="InterPro" id="IPR025164">
    <property type="entry name" value="Toastrack_DUF4097"/>
</dbReference>